<dbReference type="Gene3D" id="2.170.140.10">
    <property type="entry name" value="Chitin binding domain"/>
    <property type="match status" value="2"/>
</dbReference>
<dbReference type="GO" id="GO:0008061">
    <property type="term" value="F:chitin binding"/>
    <property type="evidence" value="ECO:0007669"/>
    <property type="project" value="InterPro"/>
</dbReference>
<dbReference type="SUPFAM" id="SSF57625">
    <property type="entry name" value="Invertebrate chitin-binding proteins"/>
    <property type="match status" value="3"/>
</dbReference>
<proteinExistence type="predicted"/>
<keyword evidence="4" id="KW-1185">Reference proteome</keyword>
<gene>
    <name evidence="3" type="ORF">OTU49_015498</name>
</gene>
<dbReference type="GO" id="GO:0005576">
    <property type="term" value="C:extracellular region"/>
    <property type="evidence" value="ECO:0007669"/>
    <property type="project" value="InterPro"/>
</dbReference>
<dbReference type="InterPro" id="IPR002557">
    <property type="entry name" value="Chitin-bd_dom"/>
</dbReference>
<dbReference type="AlphaFoldDB" id="A0AAW0YD69"/>
<feature type="domain" description="Chitin-binding type-2" evidence="2">
    <location>
        <begin position="277"/>
        <end position="334"/>
    </location>
</feature>
<keyword evidence="1" id="KW-0732">Signal</keyword>
<dbReference type="SMART" id="SM00494">
    <property type="entry name" value="ChtBD2"/>
    <property type="match status" value="4"/>
</dbReference>
<sequence length="348" mass="37771">TYSSTMAARVLIVLGSLMVMNVRGSVMKCQTPGRFPHPEDCGSYVNCVPAGDNGQLTAEEGHCFGFPYSPAERRCVSHNQQPGCTTIGLKYIAPVPALQFLCEDQDSAAGCYNCKTAYECIDATAYADVCDNSESCTDYESFGGGACLPIKAVDSTGSCLCIQIGLMADSYNESFYMYCDPNTDPKTMDLYQCDEGEVFSPDTLTCEEPQPTVPTQIPLCDGSTETRVNPYDCSYSYTCLPDGTVRTSYCGADKYYDENAALCEDKCSFVTTTPSVADMCPEIGNQPDPTDCTKYYVCLIVGQEPYKVETCPAGYFDSESLACTAGLLPDYCTAFDYSQCPGYNNLNC</sequence>
<feature type="signal peptide" evidence="1">
    <location>
        <begin position="1"/>
        <end position="24"/>
    </location>
</feature>
<evidence type="ECO:0000313" key="3">
    <source>
        <dbReference type="EMBL" id="KAK8749723.1"/>
    </source>
</evidence>
<name>A0AAW0YD69_CHEQU</name>
<protein>
    <recommendedName>
        <fullName evidence="2">Chitin-binding type-2 domain-containing protein</fullName>
    </recommendedName>
</protein>
<dbReference type="EMBL" id="JARKIK010000009">
    <property type="protein sequence ID" value="KAK8749723.1"/>
    <property type="molecule type" value="Genomic_DNA"/>
</dbReference>
<dbReference type="InterPro" id="IPR036508">
    <property type="entry name" value="Chitin-bd_dom_sf"/>
</dbReference>
<comment type="caution">
    <text evidence="3">The sequence shown here is derived from an EMBL/GenBank/DDBJ whole genome shotgun (WGS) entry which is preliminary data.</text>
</comment>
<accession>A0AAW0YD69</accession>
<dbReference type="PROSITE" id="PS50940">
    <property type="entry name" value="CHIT_BIND_II"/>
    <property type="match status" value="1"/>
</dbReference>
<evidence type="ECO:0000259" key="2">
    <source>
        <dbReference type="PROSITE" id="PS50940"/>
    </source>
</evidence>
<reference evidence="3 4" key="1">
    <citation type="journal article" date="2024" name="BMC Genomics">
        <title>Genome assembly of redclaw crayfish (Cherax quadricarinatus) provides insights into its immune adaptation and hypoxia tolerance.</title>
        <authorList>
            <person name="Liu Z."/>
            <person name="Zheng J."/>
            <person name="Li H."/>
            <person name="Fang K."/>
            <person name="Wang S."/>
            <person name="He J."/>
            <person name="Zhou D."/>
            <person name="Weng S."/>
            <person name="Chi M."/>
            <person name="Gu Z."/>
            <person name="He J."/>
            <person name="Li F."/>
            <person name="Wang M."/>
        </authorList>
    </citation>
    <scope>NUCLEOTIDE SEQUENCE [LARGE SCALE GENOMIC DNA]</scope>
    <source>
        <strain evidence="3">ZL_2023a</strain>
    </source>
</reference>
<dbReference type="Proteomes" id="UP001445076">
    <property type="component" value="Unassembled WGS sequence"/>
</dbReference>
<feature type="chain" id="PRO_5043687861" description="Chitin-binding type-2 domain-containing protein" evidence="1">
    <location>
        <begin position="25"/>
        <end position="348"/>
    </location>
</feature>
<feature type="non-terminal residue" evidence="3">
    <location>
        <position position="1"/>
    </location>
</feature>
<evidence type="ECO:0000256" key="1">
    <source>
        <dbReference type="SAM" id="SignalP"/>
    </source>
</evidence>
<evidence type="ECO:0000313" key="4">
    <source>
        <dbReference type="Proteomes" id="UP001445076"/>
    </source>
</evidence>
<dbReference type="Pfam" id="PF01607">
    <property type="entry name" value="CBM_14"/>
    <property type="match status" value="1"/>
</dbReference>
<organism evidence="3 4">
    <name type="scientific">Cherax quadricarinatus</name>
    <name type="common">Australian red claw crayfish</name>
    <dbReference type="NCBI Taxonomy" id="27406"/>
    <lineage>
        <taxon>Eukaryota</taxon>
        <taxon>Metazoa</taxon>
        <taxon>Ecdysozoa</taxon>
        <taxon>Arthropoda</taxon>
        <taxon>Crustacea</taxon>
        <taxon>Multicrustacea</taxon>
        <taxon>Malacostraca</taxon>
        <taxon>Eumalacostraca</taxon>
        <taxon>Eucarida</taxon>
        <taxon>Decapoda</taxon>
        <taxon>Pleocyemata</taxon>
        <taxon>Astacidea</taxon>
        <taxon>Parastacoidea</taxon>
        <taxon>Parastacidae</taxon>
        <taxon>Cherax</taxon>
    </lineage>
</organism>